<dbReference type="EMBL" id="CP051627">
    <property type="protein sequence ID" value="UPT21620.1"/>
    <property type="molecule type" value="Genomic_DNA"/>
</dbReference>
<evidence type="ECO:0000313" key="2">
    <source>
        <dbReference type="EMBL" id="UPT21620.1"/>
    </source>
</evidence>
<feature type="compositionally biased region" description="Basic and acidic residues" evidence="1">
    <location>
        <begin position="43"/>
        <end position="59"/>
    </location>
</feature>
<name>A0ABY4L5L0_THEAE</name>
<feature type="compositionally biased region" description="Low complexity" evidence="1">
    <location>
        <begin position="17"/>
        <end position="26"/>
    </location>
</feature>
<organism evidence="2 3">
    <name type="scientific">Thermobifida alba</name>
    <name type="common">Thermomonospora alba</name>
    <dbReference type="NCBI Taxonomy" id="53522"/>
    <lineage>
        <taxon>Bacteria</taxon>
        <taxon>Bacillati</taxon>
        <taxon>Actinomycetota</taxon>
        <taxon>Actinomycetes</taxon>
        <taxon>Streptosporangiales</taxon>
        <taxon>Nocardiopsidaceae</taxon>
        <taxon>Thermobifida</taxon>
    </lineage>
</organism>
<sequence length="59" mass="5855">MTSRPFDPDPGLDRLGAGEIAAADPGPGAPPQAPGCGVESEEPDRAERGERPAGEDAGG</sequence>
<dbReference type="Proteomes" id="UP000832041">
    <property type="component" value="Chromosome"/>
</dbReference>
<keyword evidence="3" id="KW-1185">Reference proteome</keyword>
<protein>
    <submittedName>
        <fullName evidence="2">Uncharacterized protein</fullName>
    </submittedName>
</protein>
<feature type="region of interest" description="Disordered" evidence="1">
    <location>
        <begin position="1"/>
        <end position="59"/>
    </location>
</feature>
<proteinExistence type="predicted"/>
<dbReference type="RefSeq" id="WP_248590108.1">
    <property type="nucleotide sequence ID" value="NZ_BAABEB010000028.1"/>
</dbReference>
<gene>
    <name evidence="2" type="ORF">FOF52_12230</name>
</gene>
<accession>A0ABY4L5L0</accession>
<evidence type="ECO:0000256" key="1">
    <source>
        <dbReference type="SAM" id="MobiDB-lite"/>
    </source>
</evidence>
<evidence type="ECO:0000313" key="3">
    <source>
        <dbReference type="Proteomes" id="UP000832041"/>
    </source>
</evidence>
<reference evidence="2 3" key="1">
    <citation type="submission" date="2020-04" db="EMBL/GenBank/DDBJ databases">
        <title>Thermobifida alba genome sequencing and assembly.</title>
        <authorList>
            <person name="Luzics S."/>
            <person name="Horvath B."/>
            <person name="Nagy I."/>
            <person name="Toth A."/>
            <person name="Nagy I."/>
            <person name="Kukolya J."/>
        </authorList>
    </citation>
    <scope>NUCLEOTIDE SEQUENCE [LARGE SCALE GENOMIC DNA]</scope>
    <source>
        <strain evidence="2 3">DSM 43795</strain>
    </source>
</reference>